<protein>
    <recommendedName>
        <fullName evidence="1">VWFA domain-containing protein</fullName>
    </recommendedName>
</protein>
<dbReference type="AlphaFoldDB" id="A0A6J4SGR1"/>
<dbReference type="InterPro" id="IPR036465">
    <property type="entry name" value="vWFA_dom_sf"/>
</dbReference>
<accession>A0A6J4SGR1</accession>
<feature type="non-terminal residue" evidence="2">
    <location>
        <position position="1"/>
    </location>
</feature>
<proteinExistence type="predicted"/>
<dbReference type="InterPro" id="IPR002881">
    <property type="entry name" value="DUF58"/>
</dbReference>
<organism evidence="2">
    <name type="scientific">uncultured Solirubrobacteraceae bacterium</name>
    <dbReference type="NCBI Taxonomy" id="1162706"/>
    <lineage>
        <taxon>Bacteria</taxon>
        <taxon>Bacillati</taxon>
        <taxon>Actinomycetota</taxon>
        <taxon>Thermoleophilia</taxon>
        <taxon>Solirubrobacterales</taxon>
        <taxon>Solirubrobacteraceae</taxon>
        <taxon>environmental samples</taxon>
    </lineage>
</organism>
<name>A0A6J4SGR1_9ACTN</name>
<dbReference type="Pfam" id="PF01882">
    <property type="entry name" value="DUF58"/>
    <property type="match status" value="1"/>
</dbReference>
<dbReference type="SMART" id="SM00327">
    <property type="entry name" value="VWA"/>
    <property type="match status" value="1"/>
</dbReference>
<evidence type="ECO:0000313" key="2">
    <source>
        <dbReference type="EMBL" id="CAA9498416.1"/>
    </source>
</evidence>
<dbReference type="SUPFAM" id="SSF53300">
    <property type="entry name" value="vWA-like"/>
    <property type="match status" value="1"/>
</dbReference>
<reference evidence="2" key="1">
    <citation type="submission" date="2020-02" db="EMBL/GenBank/DDBJ databases">
        <authorList>
            <person name="Meier V. D."/>
        </authorList>
    </citation>
    <scope>NUCLEOTIDE SEQUENCE</scope>
    <source>
        <strain evidence="2">AVDCRST_MAG85</strain>
    </source>
</reference>
<sequence length="284" mass="30649">ATGGTHEVRVLPDVPGARRLALAVREGRFHEPGRRPRGPIGLGTDFERIRDYLPDDDVRHVNWKATARMGRPMTNVVRLEQEREIVVLLDTGRLMAAPLEDRTRLDAALDAATAVGMVADELGDRCGVIAYADDLRRTVSPRRNGGEALVRACFDLEPRSVESDPELAFRAVAGRKRSLVLVLTDLVDEAAARSLVSAVPVLARRHALVVAGVADPDLRAILDREPSSENDVLASAVAVEVSRARAAAAASLGAMGAEVIDARPDELPARCVAAYLRAKNRARL</sequence>
<evidence type="ECO:0000259" key="1">
    <source>
        <dbReference type="SMART" id="SM00327"/>
    </source>
</evidence>
<dbReference type="PANTHER" id="PTHR33608">
    <property type="entry name" value="BLL2464 PROTEIN"/>
    <property type="match status" value="1"/>
</dbReference>
<dbReference type="InterPro" id="IPR002035">
    <property type="entry name" value="VWF_A"/>
</dbReference>
<dbReference type="EMBL" id="CADCVT010000177">
    <property type="protein sequence ID" value="CAA9498416.1"/>
    <property type="molecule type" value="Genomic_DNA"/>
</dbReference>
<feature type="domain" description="VWFA" evidence="1">
    <location>
        <begin position="82"/>
        <end position="242"/>
    </location>
</feature>
<dbReference type="PANTHER" id="PTHR33608:SF3">
    <property type="entry name" value="SLR2013 PROTEIN"/>
    <property type="match status" value="1"/>
</dbReference>
<gene>
    <name evidence="2" type="ORF">AVDCRST_MAG85-1607</name>
</gene>